<dbReference type="RefSeq" id="WP_129347574.1">
    <property type="nucleotide sequence ID" value="NZ_CP012670.1"/>
</dbReference>
<evidence type="ECO:0000313" key="3">
    <source>
        <dbReference type="Proteomes" id="UP000295781"/>
    </source>
</evidence>
<accession>A0A4P2PZQ0</accession>
<dbReference type="AlphaFoldDB" id="A0A4P2PZQ0"/>
<dbReference type="EC" id="3.1.3.1" evidence="2"/>
<evidence type="ECO:0000256" key="1">
    <source>
        <dbReference type="SAM" id="MobiDB-lite"/>
    </source>
</evidence>
<dbReference type="OrthoDB" id="9769734at2"/>
<organism evidence="2 3">
    <name type="scientific">Sorangium cellulosum</name>
    <name type="common">Polyangium cellulosum</name>
    <dbReference type="NCBI Taxonomy" id="56"/>
    <lineage>
        <taxon>Bacteria</taxon>
        <taxon>Pseudomonadati</taxon>
        <taxon>Myxococcota</taxon>
        <taxon>Polyangia</taxon>
        <taxon>Polyangiales</taxon>
        <taxon>Polyangiaceae</taxon>
        <taxon>Sorangium</taxon>
    </lineage>
</organism>
<sequence length="1013" mass="110734">MPPADPHAGAASRALAVEITKKVRERGLVVWIDADRQYTALVDALRDGAFGFSYPVVPYRGSYLELMLALEPHGNGLDADHVLVHLPGVNKETVKETPVFELYKAGVVFEKSLGTLVREAAAGAATLEEIDAFVRAPGLSLDRADRWLDDLRAQPRDGITLLLESRGLEDIVLGLVADDPRLRAHLPEHGEQVLEFLEKGLGLGAAFRRYRIGEAELTATAVATLVASWLMAVEFVHDLKEPPVTPELAALTQLGPLAKDCRRLAARLREQHADVYELFANELQEHLLHERTSHHAGALGSIDTFRFEEATMRAAALGALRRGDWDAAGEMALARTPEACFWVRRSPALQRTWEILRQAASAGRALAATRKGLDRCGSLDEAVERYAEKLAPVDRQHRLFEQRAHALLASDLDDYDALLEVRKAVRRAYRGWADAINRAFFALCVAHGPLPGRGLRQRTVYEEVVHPLVEQGGRVAYLLVDALRFEMAQGLAQELQRERFRASLGARLAELPTETAIGMNALAPVERNGRLRPVVTKDDRLEGFFAGEFRVCLPADRLRAMSQRSLSGPGLCAEDLELEELQDMTLAQLRRRLGGKPRLVVVRSRELDTAGEHGLHLGTFDHTLALLKSAISLLSQAGVERFVIASDHGFLLQDATAENIPFGASKRAPERRHALLREPSGMPDVLEIRLSALEYDVEEDLHLVLRPDTALWQTKGKIAPFAHGGNSLQERVIPVLVLDRQVARGKTTSRYEVVAHPEPAHLGRQRLRVAVRLQSRENASLGFLAPKSISLALRVPGRPDVSIGLLDAGPPATLADGRVLVPPNRDEAVVEFELEGQADEKVRVEVYHPDAVEEVTSKVVEGFFDVARSRHLPKLRGAAGSAPPPPGAGTAASPVPAPGAGTAASPVPAPGAGTAASPVPAPGRARPASDPAPAQPAPATPVWGELVTDDAYRRVLEIIAERRTINEAELTQVLGSPRRVRAFARHFDELVRRLPFEVEVLTVHGMKAYARKD</sequence>
<feature type="compositionally biased region" description="Low complexity" evidence="1">
    <location>
        <begin position="888"/>
        <end position="932"/>
    </location>
</feature>
<dbReference type="GO" id="GO:0004035">
    <property type="term" value="F:alkaline phosphatase activity"/>
    <property type="evidence" value="ECO:0007669"/>
    <property type="project" value="UniProtKB-EC"/>
</dbReference>
<name>A0A4P2PZQ0_SORCE</name>
<feature type="region of interest" description="Disordered" evidence="1">
    <location>
        <begin position="875"/>
        <end position="942"/>
    </location>
</feature>
<dbReference type="EMBL" id="CP012670">
    <property type="protein sequence ID" value="AUX22407.1"/>
    <property type="molecule type" value="Genomic_DNA"/>
</dbReference>
<evidence type="ECO:0000313" key="2">
    <source>
        <dbReference type="EMBL" id="AUX22407.1"/>
    </source>
</evidence>
<proteinExistence type="predicted"/>
<dbReference type="Pfam" id="PF08665">
    <property type="entry name" value="PglZ"/>
    <property type="match status" value="1"/>
</dbReference>
<dbReference type="NCBIfam" id="NF033443">
    <property type="entry name" value="BREX_PglZ_6"/>
    <property type="match status" value="1"/>
</dbReference>
<reference evidence="2 3" key="1">
    <citation type="submission" date="2015-09" db="EMBL/GenBank/DDBJ databases">
        <title>Sorangium comparison.</title>
        <authorList>
            <person name="Zaburannyi N."/>
            <person name="Bunk B."/>
            <person name="Overmann J."/>
            <person name="Mueller R."/>
        </authorList>
    </citation>
    <scope>NUCLEOTIDE SEQUENCE [LARGE SCALE GENOMIC DNA]</scope>
    <source>
        <strain evidence="2 3">So ceGT47</strain>
    </source>
</reference>
<protein>
    <submittedName>
        <fullName evidence="2">Alkaline phosphatase</fullName>
        <ecNumber evidence="2">3.1.3.1</ecNumber>
    </submittedName>
</protein>
<keyword evidence="2" id="KW-0378">Hydrolase</keyword>
<dbReference type="Proteomes" id="UP000295781">
    <property type="component" value="Chromosome"/>
</dbReference>
<gene>
    <name evidence="2" type="primary">phoA</name>
    <name evidence="2" type="ORF">SOCEGT47_029090</name>
</gene>